<evidence type="ECO:0000256" key="1">
    <source>
        <dbReference type="SAM" id="MobiDB-lite"/>
    </source>
</evidence>
<proteinExistence type="predicted"/>
<evidence type="ECO:0000313" key="3">
    <source>
        <dbReference type="Proteomes" id="UP000326837"/>
    </source>
</evidence>
<dbReference type="EMBL" id="AP021861">
    <property type="protein sequence ID" value="BBO33038.1"/>
    <property type="molecule type" value="Genomic_DNA"/>
</dbReference>
<feature type="region of interest" description="Disordered" evidence="1">
    <location>
        <begin position="1"/>
        <end position="53"/>
    </location>
</feature>
<protein>
    <submittedName>
        <fullName evidence="2">Uncharacterized protein</fullName>
    </submittedName>
</protein>
<sequence length="53" mass="5649">MVRHATSLEEVGSPGPGALACRHEHSDSRRARPSGQPASLAIPASQRHDEATY</sequence>
<dbReference type="AlphaFoldDB" id="A0A5K7X929"/>
<name>A0A5K7X929_9BACT</name>
<feature type="compositionally biased region" description="Basic and acidic residues" evidence="1">
    <location>
        <begin position="21"/>
        <end position="30"/>
    </location>
</feature>
<gene>
    <name evidence="2" type="ORF">PLANPX_2650</name>
</gene>
<dbReference type="Proteomes" id="UP000326837">
    <property type="component" value="Chromosome"/>
</dbReference>
<organism evidence="2 3">
    <name type="scientific">Lacipirellula parvula</name>
    <dbReference type="NCBI Taxonomy" id="2650471"/>
    <lineage>
        <taxon>Bacteria</taxon>
        <taxon>Pseudomonadati</taxon>
        <taxon>Planctomycetota</taxon>
        <taxon>Planctomycetia</taxon>
        <taxon>Pirellulales</taxon>
        <taxon>Lacipirellulaceae</taxon>
        <taxon>Lacipirellula</taxon>
    </lineage>
</organism>
<accession>A0A5K7X929</accession>
<keyword evidence="3" id="KW-1185">Reference proteome</keyword>
<dbReference type="KEGG" id="lpav:PLANPX_2650"/>
<evidence type="ECO:0000313" key="2">
    <source>
        <dbReference type="EMBL" id="BBO33038.1"/>
    </source>
</evidence>
<reference evidence="3" key="1">
    <citation type="submission" date="2019-10" db="EMBL/GenBank/DDBJ databases">
        <title>Lacipirellula parvula gen. nov., sp. nov., representing a lineage of planctomycetes widespread in freshwater anoxic habitats, and description of the family Lacipirellulaceae.</title>
        <authorList>
            <person name="Dedysh S.N."/>
            <person name="Kulichevskaya I.S."/>
            <person name="Beletsky A.V."/>
            <person name="Rakitin A.L."/>
            <person name="Mardanov A.V."/>
            <person name="Ivanova A.A."/>
            <person name="Saltykova V.X."/>
            <person name="Rijpstra W.I.C."/>
            <person name="Sinninghe Damste J.S."/>
            <person name="Ravin N.V."/>
        </authorList>
    </citation>
    <scope>NUCLEOTIDE SEQUENCE [LARGE SCALE GENOMIC DNA]</scope>
    <source>
        <strain evidence="3">PX69</strain>
    </source>
</reference>
<dbReference type="PROSITE" id="PS51257">
    <property type="entry name" value="PROKAR_LIPOPROTEIN"/>
    <property type="match status" value="1"/>
</dbReference>